<feature type="domain" description="Helicase C-terminal" evidence="8">
    <location>
        <begin position="614"/>
        <end position="768"/>
    </location>
</feature>
<dbReference type="Pfam" id="PF00176">
    <property type="entry name" value="SNF2-rel_dom"/>
    <property type="match status" value="1"/>
</dbReference>
<feature type="domain" description="Helicase ATP-binding" evidence="7">
    <location>
        <begin position="245"/>
        <end position="423"/>
    </location>
</feature>
<keyword evidence="10" id="KW-1185">Reference proteome</keyword>
<dbReference type="GO" id="GO:0005524">
    <property type="term" value="F:ATP binding"/>
    <property type="evidence" value="ECO:0007669"/>
    <property type="project" value="InterPro"/>
</dbReference>
<organism evidence="9 10">
    <name type="scientific">Hymenoscyphus albidus</name>
    <dbReference type="NCBI Taxonomy" id="595503"/>
    <lineage>
        <taxon>Eukaryota</taxon>
        <taxon>Fungi</taxon>
        <taxon>Dikarya</taxon>
        <taxon>Ascomycota</taxon>
        <taxon>Pezizomycotina</taxon>
        <taxon>Leotiomycetes</taxon>
        <taxon>Helotiales</taxon>
        <taxon>Helotiaceae</taxon>
        <taxon>Hymenoscyphus</taxon>
    </lineage>
</organism>
<evidence type="ECO:0000313" key="10">
    <source>
        <dbReference type="Proteomes" id="UP000701801"/>
    </source>
</evidence>
<keyword evidence="3" id="KW-0378">Hydrolase</keyword>
<feature type="compositionally biased region" description="Basic residues" evidence="6">
    <location>
        <begin position="100"/>
        <end position="109"/>
    </location>
</feature>
<dbReference type="SMART" id="SM00487">
    <property type="entry name" value="DEXDc"/>
    <property type="match status" value="1"/>
</dbReference>
<evidence type="ECO:0000256" key="2">
    <source>
        <dbReference type="ARBA" id="ARBA00022741"/>
    </source>
</evidence>
<keyword evidence="5" id="KW-0539">Nucleus</keyword>
<dbReference type="EMBL" id="CAJVRM010000727">
    <property type="protein sequence ID" value="CAG8983516.1"/>
    <property type="molecule type" value="Genomic_DNA"/>
</dbReference>
<dbReference type="PROSITE" id="PS51194">
    <property type="entry name" value="HELICASE_CTER"/>
    <property type="match status" value="1"/>
</dbReference>
<feature type="compositionally biased region" description="Basic and acidic residues" evidence="6">
    <location>
        <begin position="110"/>
        <end position="122"/>
    </location>
</feature>
<protein>
    <submittedName>
        <fullName evidence="9">Uncharacterized protein</fullName>
    </submittedName>
</protein>
<evidence type="ECO:0000256" key="5">
    <source>
        <dbReference type="ARBA" id="ARBA00023242"/>
    </source>
</evidence>
<dbReference type="InterPro" id="IPR050496">
    <property type="entry name" value="SNF2_RAD54_helicase_repair"/>
</dbReference>
<dbReference type="GO" id="GO:0016787">
    <property type="term" value="F:hydrolase activity"/>
    <property type="evidence" value="ECO:0007669"/>
    <property type="project" value="UniProtKB-KW"/>
</dbReference>
<dbReference type="Pfam" id="PF25806">
    <property type="entry name" value="RHH_ERCC6L2"/>
    <property type="match status" value="1"/>
</dbReference>
<comment type="subcellular location">
    <subcellularLocation>
        <location evidence="1">Nucleus</location>
    </subcellularLocation>
</comment>
<dbReference type="Pfam" id="PF14773">
    <property type="entry name" value="VIGSSK"/>
    <property type="match status" value="1"/>
</dbReference>
<dbReference type="InterPro" id="IPR057931">
    <property type="entry name" value="RHH_ERCC6L2"/>
</dbReference>
<dbReference type="InterPro" id="IPR038718">
    <property type="entry name" value="SNF2-like_sf"/>
</dbReference>
<dbReference type="Proteomes" id="UP000701801">
    <property type="component" value="Unassembled WGS sequence"/>
</dbReference>
<sequence length="1061" mass="121235">MSQFILGTVDAPEDIEDDEEEEDAFAARRRRFRHPMRADEYIERVVGHQDEEITDSDVEITDVKQKIRKDGAVKAGEKVKWSDEDSDDAYKKFMERKSIKRKKTAATKKKLAEKTKKATAERKKQKKNGSAEPAKKKQRVWGDASDDDLVDMDMPEYFLERRRDFDQEYQKFQDSALQIPPSYDDVYFSDDERIAELQERPDFPASVERSRPYKDIELPNSLGIIPASIAQCLRDYQVKGVEFLHELFVYQKGGILGDDMGLGKTVQVAAFLTTAFGKTGDERDDKRMRKMRRAGRRWYPRVLIVCPGSLIQNWENELKRWGWWHIDKFHQKDRDAVLETAKAGRSEVVITTYQTYRNHKDHLNLVPWDCVVADECHTLKEIKSATTEAMNEINALCRIGLTGTAIQNKYEELWTLLNWCSPGRFGPLSTWKTSISGPLRQGQSHDATFHQLKQARETANKLVNNLLPEFFLRRMKSLIAHQLPKKTDKVIFCPLTDIQKEAYELFLESDIVEIVKYSTVGCECGSGKKRGWCCHVMLDGTSWKALVFPVIITLQKLSNHLALLIPNSNDSPEKQERDLEFLKTMVPDRWKELWANKESLFNLSNPEFCGKWKLLKRLLKQFHDDGDKVLIFSHSVRLLKMLHHLFNNTSYNVSFLSGEMPVDERQKTVDDFNSDPRQFVFLISTKAGGVGLNITSANKVIIFDPNWNPSYDLQAQDRAYRIGQTRDVEVFRLVSAGTVEEIVYARQIYKQQQANIGYSASVERRYFKGVQQSSGQKGEIFGLHNLLTYHGDNIVLRDIVNKTNVAEAKRGIDMIEINLEELDDDDNPLKVDNDDEDGAMSQLVALIEKGEDLKTTTTKPKPKMDPIQAILTSAGVQYTHENSEVVGSSKIEAELSRRAQETGNDVDYGQQKLFAESQNAEDQYVFHPPKDVMYRQFCTMAKTFGFENATEFALVVESWTQKQRTDCLERFYLKRKEGSAGDSFRSEPVSEKTTKEVLDVPTETEDENIGDYGVPETVGAGNADMMTIMDVPSPGVMTVIGTGKVDVNGFGTDTEDEDDEL</sequence>
<reference evidence="9" key="1">
    <citation type="submission" date="2021-07" db="EMBL/GenBank/DDBJ databases">
        <authorList>
            <person name="Durling M."/>
        </authorList>
    </citation>
    <scope>NUCLEOTIDE SEQUENCE</scope>
</reference>
<name>A0A9N9M3G4_9HELO</name>
<evidence type="ECO:0000256" key="1">
    <source>
        <dbReference type="ARBA" id="ARBA00004123"/>
    </source>
</evidence>
<evidence type="ECO:0000259" key="8">
    <source>
        <dbReference type="PROSITE" id="PS51194"/>
    </source>
</evidence>
<keyword evidence="4" id="KW-0067">ATP-binding</keyword>
<evidence type="ECO:0000313" key="9">
    <source>
        <dbReference type="EMBL" id="CAG8983516.1"/>
    </source>
</evidence>
<dbReference type="FunFam" id="3.40.50.10810:FF:000019">
    <property type="entry name" value="DNA excision repair protein ERCC-6-like 2 isoform X1"/>
    <property type="match status" value="1"/>
</dbReference>
<dbReference type="PANTHER" id="PTHR45629">
    <property type="entry name" value="SNF2/RAD54 FAMILY MEMBER"/>
    <property type="match status" value="1"/>
</dbReference>
<proteinExistence type="predicted"/>
<gene>
    <name evidence="9" type="ORF">HYALB_00004317</name>
</gene>
<dbReference type="SUPFAM" id="SSF52540">
    <property type="entry name" value="P-loop containing nucleoside triphosphate hydrolases"/>
    <property type="match status" value="2"/>
</dbReference>
<dbReference type="Pfam" id="PF00271">
    <property type="entry name" value="Helicase_C"/>
    <property type="match status" value="1"/>
</dbReference>
<dbReference type="SMART" id="SM00490">
    <property type="entry name" value="HELICc"/>
    <property type="match status" value="1"/>
</dbReference>
<evidence type="ECO:0000256" key="6">
    <source>
        <dbReference type="SAM" id="MobiDB-lite"/>
    </source>
</evidence>
<dbReference type="AlphaFoldDB" id="A0A9N9M3G4"/>
<feature type="region of interest" description="Disordered" evidence="6">
    <location>
        <begin position="100"/>
        <end position="143"/>
    </location>
</feature>
<dbReference type="PANTHER" id="PTHR45629:SF7">
    <property type="entry name" value="DNA EXCISION REPAIR PROTEIN ERCC-6-RELATED"/>
    <property type="match status" value="1"/>
</dbReference>
<dbReference type="InterPro" id="IPR049730">
    <property type="entry name" value="SNF2/RAD54-like_C"/>
</dbReference>
<keyword evidence="2" id="KW-0547">Nucleotide-binding</keyword>
<dbReference type="InterPro" id="IPR014001">
    <property type="entry name" value="Helicase_ATP-bd"/>
</dbReference>
<dbReference type="InterPro" id="IPR000330">
    <property type="entry name" value="SNF2_N"/>
</dbReference>
<dbReference type="GO" id="GO:0005634">
    <property type="term" value="C:nucleus"/>
    <property type="evidence" value="ECO:0007669"/>
    <property type="project" value="UniProtKB-SubCell"/>
</dbReference>
<dbReference type="Gene3D" id="3.40.50.10810">
    <property type="entry name" value="Tandem AAA-ATPase domain"/>
    <property type="match status" value="1"/>
</dbReference>
<evidence type="ECO:0000259" key="7">
    <source>
        <dbReference type="PROSITE" id="PS51192"/>
    </source>
</evidence>
<accession>A0A9N9M3G4</accession>
<dbReference type="OrthoDB" id="413460at2759"/>
<dbReference type="InterPro" id="IPR029256">
    <property type="entry name" value="Heliccase-ass-bd"/>
</dbReference>
<evidence type="ECO:0000256" key="3">
    <source>
        <dbReference type="ARBA" id="ARBA00022801"/>
    </source>
</evidence>
<dbReference type="PROSITE" id="PS51192">
    <property type="entry name" value="HELICASE_ATP_BIND_1"/>
    <property type="match status" value="1"/>
</dbReference>
<dbReference type="InterPro" id="IPR001650">
    <property type="entry name" value="Helicase_C-like"/>
</dbReference>
<dbReference type="Gene3D" id="3.40.50.300">
    <property type="entry name" value="P-loop containing nucleotide triphosphate hydrolases"/>
    <property type="match status" value="1"/>
</dbReference>
<comment type="caution">
    <text evidence="9">The sequence shown here is derived from an EMBL/GenBank/DDBJ whole genome shotgun (WGS) entry which is preliminary data.</text>
</comment>
<evidence type="ECO:0000256" key="4">
    <source>
        <dbReference type="ARBA" id="ARBA00022840"/>
    </source>
</evidence>
<dbReference type="InterPro" id="IPR027417">
    <property type="entry name" value="P-loop_NTPase"/>
</dbReference>
<dbReference type="CDD" id="cd18793">
    <property type="entry name" value="SF2_C_SNF"/>
    <property type="match status" value="1"/>
</dbReference>